<evidence type="ECO:0000313" key="2">
    <source>
        <dbReference type="EMBL" id="PHT46876.1"/>
    </source>
</evidence>
<gene>
    <name evidence="2" type="ORF">CQW23_16034</name>
</gene>
<feature type="region of interest" description="Disordered" evidence="1">
    <location>
        <begin position="175"/>
        <end position="195"/>
    </location>
</feature>
<organism evidence="2 3">
    <name type="scientific">Capsicum baccatum</name>
    <name type="common">Peruvian pepper</name>
    <dbReference type="NCBI Taxonomy" id="33114"/>
    <lineage>
        <taxon>Eukaryota</taxon>
        <taxon>Viridiplantae</taxon>
        <taxon>Streptophyta</taxon>
        <taxon>Embryophyta</taxon>
        <taxon>Tracheophyta</taxon>
        <taxon>Spermatophyta</taxon>
        <taxon>Magnoliopsida</taxon>
        <taxon>eudicotyledons</taxon>
        <taxon>Gunneridae</taxon>
        <taxon>Pentapetalae</taxon>
        <taxon>asterids</taxon>
        <taxon>lamiids</taxon>
        <taxon>Solanales</taxon>
        <taxon>Solanaceae</taxon>
        <taxon>Solanoideae</taxon>
        <taxon>Capsiceae</taxon>
        <taxon>Capsicum</taxon>
    </lineage>
</organism>
<dbReference type="PANTHER" id="PTHR11439">
    <property type="entry name" value="GAG-POL-RELATED RETROTRANSPOSON"/>
    <property type="match status" value="1"/>
</dbReference>
<reference evidence="2 3" key="1">
    <citation type="journal article" date="2017" name="Genome Biol.">
        <title>New reference genome sequences of hot pepper reveal the massive evolution of plant disease-resistance genes by retroduplication.</title>
        <authorList>
            <person name="Kim S."/>
            <person name="Park J."/>
            <person name="Yeom S.I."/>
            <person name="Kim Y.M."/>
            <person name="Seo E."/>
            <person name="Kim K.T."/>
            <person name="Kim M.S."/>
            <person name="Lee J.M."/>
            <person name="Cheong K."/>
            <person name="Shin H.S."/>
            <person name="Kim S.B."/>
            <person name="Han K."/>
            <person name="Lee J."/>
            <person name="Park M."/>
            <person name="Lee H.A."/>
            <person name="Lee H.Y."/>
            <person name="Lee Y."/>
            <person name="Oh S."/>
            <person name="Lee J.H."/>
            <person name="Choi E."/>
            <person name="Choi E."/>
            <person name="Lee S.E."/>
            <person name="Jeon J."/>
            <person name="Kim H."/>
            <person name="Choi G."/>
            <person name="Song H."/>
            <person name="Lee J."/>
            <person name="Lee S.C."/>
            <person name="Kwon J.K."/>
            <person name="Lee H.Y."/>
            <person name="Koo N."/>
            <person name="Hong Y."/>
            <person name="Kim R.W."/>
            <person name="Kang W.H."/>
            <person name="Huh J.H."/>
            <person name="Kang B.C."/>
            <person name="Yang T.J."/>
            <person name="Lee Y.H."/>
            <person name="Bennetzen J.L."/>
            <person name="Choi D."/>
        </authorList>
    </citation>
    <scope>NUCLEOTIDE SEQUENCE [LARGE SCALE GENOMIC DNA]</scope>
    <source>
        <strain evidence="3">cv. PBC81</strain>
    </source>
</reference>
<evidence type="ECO:0008006" key="4">
    <source>
        <dbReference type="Google" id="ProtNLM"/>
    </source>
</evidence>
<accession>A0A2G2WNQ8</accession>
<evidence type="ECO:0000313" key="3">
    <source>
        <dbReference type="Proteomes" id="UP000224567"/>
    </source>
</evidence>
<dbReference type="Proteomes" id="UP000224567">
    <property type="component" value="Unassembled WGS sequence"/>
</dbReference>
<dbReference type="AlphaFoldDB" id="A0A2G2WNQ8"/>
<keyword evidence="3" id="KW-1185">Reference proteome</keyword>
<comment type="caution">
    <text evidence="2">The sequence shown here is derived from an EMBL/GenBank/DDBJ whole genome shotgun (WGS) entry which is preliminary data.</text>
</comment>
<dbReference type="OrthoDB" id="1298727at2759"/>
<dbReference type="EMBL" id="MLFT02000006">
    <property type="protein sequence ID" value="PHT46876.1"/>
    <property type="molecule type" value="Genomic_DNA"/>
</dbReference>
<evidence type="ECO:0000256" key="1">
    <source>
        <dbReference type="SAM" id="MobiDB-lite"/>
    </source>
</evidence>
<feature type="compositionally biased region" description="Acidic residues" evidence="1">
    <location>
        <begin position="180"/>
        <end position="189"/>
    </location>
</feature>
<name>A0A2G2WNQ8_CAPBA</name>
<dbReference type="PANTHER" id="PTHR11439:SF483">
    <property type="entry name" value="PEPTIDE SYNTHASE GLIP-LIKE, PUTATIVE (AFU_ORTHOLOGUE AFUA_3G12920)-RELATED"/>
    <property type="match status" value="1"/>
</dbReference>
<proteinExistence type="predicted"/>
<protein>
    <recommendedName>
        <fullName evidence="4">Reverse transcriptase Ty1/copia-type domain-containing protein</fullName>
    </recommendedName>
</protein>
<reference evidence="3" key="2">
    <citation type="journal article" date="2017" name="J. Anim. Genet.">
        <title>Multiple reference genome sequences of hot pepper reveal the massive evolution of plant disease resistance genes by retroduplication.</title>
        <authorList>
            <person name="Kim S."/>
            <person name="Park J."/>
            <person name="Yeom S.-I."/>
            <person name="Kim Y.-M."/>
            <person name="Seo E."/>
            <person name="Kim K.-T."/>
            <person name="Kim M.-S."/>
            <person name="Lee J.M."/>
            <person name="Cheong K."/>
            <person name="Shin H.-S."/>
            <person name="Kim S.-B."/>
            <person name="Han K."/>
            <person name="Lee J."/>
            <person name="Park M."/>
            <person name="Lee H.-A."/>
            <person name="Lee H.-Y."/>
            <person name="Lee Y."/>
            <person name="Oh S."/>
            <person name="Lee J.H."/>
            <person name="Choi E."/>
            <person name="Choi E."/>
            <person name="Lee S.E."/>
            <person name="Jeon J."/>
            <person name="Kim H."/>
            <person name="Choi G."/>
            <person name="Song H."/>
            <person name="Lee J."/>
            <person name="Lee S.-C."/>
            <person name="Kwon J.-K."/>
            <person name="Lee H.-Y."/>
            <person name="Koo N."/>
            <person name="Hong Y."/>
            <person name="Kim R.W."/>
            <person name="Kang W.-H."/>
            <person name="Huh J.H."/>
            <person name="Kang B.-C."/>
            <person name="Yang T.-J."/>
            <person name="Lee Y.-H."/>
            <person name="Bennetzen J.L."/>
            <person name="Choi D."/>
        </authorList>
    </citation>
    <scope>NUCLEOTIDE SEQUENCE [LARGE SCALE GENOMIC DNA]</scope>
    <source>
        <strain evidence="3">cv. PBC81</strain>
    </source>
</reference>
<sequence length="228" mass="25597">MLGCKAAINPIEEKHKIEEKIKEPLDDAGIRGLWENVRYLTITRLDITYAMGLVRQYLYAPCQAHLHVVYRILRYLKGYIRKEGLENKSNLQIKRLRCSQTSTLIEVVPGEKAPVRPASTRVGDCKNIESMGSGTSSDNSKGGLDTSCASGITQLDLVSPNHFAVLEDPDQEEAKMPDLETAEPEEIAQDECLGNEAKEGVFKERTLEESYLAHRNKDLEERINYGSD</sequence>